<keyword evidence="6" id="KW-0862">Zinc</keyword>
<feature type="domain" description="C2H2-type" evidence="11">
    <location>
        <begin position="477"/>
        <end position="504"/>
    </location>
</feature>
<feature type="domain" description="C2H2-type" evidence="11">
    <location>
        <begin position="393"/>
        <end position="420"/>
    </location>
</feature>
<keyword evidence="4" id="KW-0677">Repeat</keyword>
<dbReference type="GO" id="GO:0000977">
    <property type="term" value="F:RNA polymerase II transcription regulatory region sequence-specific DNA binding"/>
    <property type="evidence" value="ECO:0007669"/>
    <property type="project" value="TreeGrafter"/>
</dbReference>
<evidence type="ECO:0000256" key="4">
    <source>
        <dbReference type="ARBA" id="ARBA00022737"/>
    </source>
</evidence>
<dbReference type="Gene3D" id="3.30.160.60">
    <property type="entry name" value="Classic Zinc Finger"/>
    <property type="match status" value="10"/>
</dbReference>
<keyword evidence="8" id="KW-0539">Nucleus</keyword>
<dbReference type="Proteomes" id="UP000694620">
    <property type="component" value="Chromosome 1"/>
</dbReference>
<evidence type="ECO:0000256" key="5">
    <source>
        <dbReference type="ARBA" id="ARBA00022771"/>
    </source>
</evidence>
<dbReference type="FunFam" id="3.30.160.60:FF:001954">
    <property type="entry name" value="Zinc finger protein 787"/>
    <property type="match status" value="1"/>
</dbReference>
<keyword evidence="3" id="KW-0479">Metal-binding</keyword>
<reference evidence="12" key="3">
    <citation type="submission" date="2025-09" db="UniProtKB">
        <authorList>
            <consortium name="Ensembl"/>
        </authorList>
    </citation>
    <scope>IDENTIFICATION</scope>
</reference>
<dbReference type="InterPro" id="IPR013087">
    <property type="entry name" value="Znf_C2H2_type"/>
</dbReference>
<evidence type="ECO:0000256" key="8">
    <source>
        <dbReference type="ARBA" id="ARBA00023242"/>
    </source>
</evidence>
<feature type="domain" description="C2H2-type" evidence="11">
    <location>
        <begin position="589"/>
        <end position="616"/>
    </location>
</feature>
<feature type="domain" description="C2H2-type" evidence="11">
    <location>
        <begin position="561"/>
        <end position="588"/>
    </location>
</feature>
<keyword evidence="13" id="KW-1185">Reference proteome</keyword>
<dbReference type="FunFam" id="3.30.160.60:FF:000340">
    <property type="entry name" value="zinc finger protein 473 isoform X1"/>
    <property type="match status" value="1"/>
</dbReference>
<comment type="subcellular location">
    <subcellularLocation>
        <location evidence="1">Nucleus</location>
    </subcellularLocation>
</comment>
<dbReference type="GO" id="GO:0000981">
    <property type="term" value="F:DNA-binding transcription factor activity, RNA polymerase II-specific"/>
    <property type="evidence" value="ECO:0007669"/>
    <property type="project" value="TreeGrafter"/>
</dbReference>
<evidence type="ECO:0000256" key="2">
    <source>
        <dbReference type="ARBA" id="ARBA00006991"/>
    </source>
</evidence>
<feature type="domain" description="C2H2-type" evidence="11">
    <location>
        <begin position="421"/>
        <end position="448"/>
    </location>
</feature>
<keyword evidence="7" id="KW-0238">DNA-binding</keyword>
<evidence type="ECO:0000313" key="13">
    <source>
        <dbReference type="Proteomes" id="UP000694620"/>
    </source>
</evidence>
<feature type="domain" description="C2H2-type" evidence="11">
    <location>
        <begin position="505"/>
        <end position="532"/>
    </location>
</feature>
<dbReference type="PROSITE" id="PS00028">
    <property type="entry name" value="ZINC_FINGER_C2H2_1"/>
    <property type="match status" value="10"/>
</dbReference>
<dbReference type="FunFam" id="3.30.160.60:FF:000759">
    <property type="entry name" value="zinc finger protein 16"/>
    <property type="match status" value="1"/>
</dbReference>
<evidence type="ECO:0000256" key="6">
    <source>
        <dbReference type="ARBA" id="ARBA00022833"/>
    </source>
</evidence>
<dbReference type="InterPro" id="IPR036236">
    <property type="entry name" value="Znf_C2H2_sf"/>
</dbReference>
<dbReference type="GO" id="GO:0008270">
    <property type="term" value="F:zinc ion binding"/>
    <property type="evidence" value="ECO:0007669"/>
    <property type="project" value="UniProtKB-KW"/>
</dbReference>
<dbReference type="SMART" id="SM00355">
    <property type="entry name" value="ZnF_C2H2"/>
    <property type="match status" value="10"/>
</dbReference>
<evidence type="ECO:0000256" key="3">
    <source>
        <dbReference type="ARBA" id="ARBA00022723"/>
    </source>
</evidence>
<dbReference type="PANTHER" id="PTHR24379:SF127">
    <property type="entry name" value="BLOODY FINGERS-RELATED"/>
    <property type="match status" value="1"/>
</dbReference>
<evidence type="ECO:0000256" key="9">
    <source>
        <dbReference type="PROSITE-ProRule" id="PRU00042"/>
    </source>
</evidence>
<feature type="compositionally biased region" description="Basic and acidic residues" evidence="10">
    <location>
        <begin position="214"/>
        <end position="228"/>
    </location>
</feature>
<dbReference type="FunFam" id="3.30.160.60:FF:000839">
    <property type="entry name" value="Zinc finger protein 691"/>
    <property type="match status" value="1"/>
</dbReference>
<dbReference type="PROSITE" id="PS50157">
    <property type="entry name" value="ZINC_FINGER_C2H2_2"/>
    <property type="match status" value="10"/>
</dbReference>
<comment type="similarity">
    <text evidence="2">Belongs to the krueppel C2H2-type zinc-finger protein family.</text>
</comment>
<keyword evidence="5 9" id="KW-0863">Zinc-finger</keyword>
<feature type="region of interest" description="Disordered" evidence="10">
    <location>
        <begin position="1"/>
        <end position="32"/>
    </location>
</feature>
<evidence type="ECO:0000256" key="1">
    <source>
        <dbReference type="ARBA" id="ARBA00004123"/>
    </source>
</evidence>
<evidence type="ECO:0000259" key="11">
    <source>
        <dbReference type="PROSITE" id="PS50157"/>
    </source>
</evidence>
<dbReference type="SUPFAM" id="SSF57667">
    <property type="entry name" value="beta-beta-alpha zinc fingers"/>
    <property type="match status" value="5"/>
</dbReference>
<dbReference type="Pfam" id="PF00096">
    <property type="entry name" value="zf-C2H2"/>
    <property type="match status" value="9"/>
</dbReference>
<name>A0A8C4RQ44_ERPCA</name>
<reference evidence="12" key="1">
    <citation type="submission" date="2021-06" db="EMBL/GenBank/DDBJ databases">
        <authorList>
            <consortium name="Wellcome Sanger Institute Data Sharing"/>
        </authorList>
    </citation>
    <scope>NUCLEOTIDE SEQUENCE [LARGE SCALE GENOMIC DNA]</scope>
</reference>
<proteinExistence type="inferred from homology"/>
<feature type="domain" description="C2H2-type" evidence="11">
    <location>
        <begin position="533"/>
        <end position="560"/>
    </location>
</feature>
<dbReference type="GO" id="GO:0005634">
    <property type="term" value="C:nucleus"/>
    <property type="evidence" value="ECO:0007669"/>
    <property type="project" value="UniProtKB-SubCell"/>
</dbReference>
<reference evidence="12" key="2">
    <citation type="submission" date="2025-08" db="UniProtKB">
        <authorList>
            <consortium name="Ensembl"/>
        </authorList>
    </citation>
    <scope>IDENTIFICATION</scope>
</reference>
<feature type="domain" description="C2H2-type" evidence="11">
    <location>
        <begin position="337"/>
        <end position="364"/>
    </location>
</feature>
<sequence>MEEKVHTSEGGISKEGSKNKKEESPILPTGHFFTNSTEKKIVDIKQEDFEWETAYHQQQRPNVKQEDCEWEIIGMKKETDTQNDEIMSSVKKEDLKSKQDSQYICSNEMMTGLGSTPNRNCPLQDQLTQVKSESNGMKKEDDCEWEITGNKEETDTQNDEIISSVKKEDLKSEQDSQYTCSNEMMTGLGSIPNRNCPLQNHLNQVKSELLDSNGMKKEEASTSEHSEQDLQQNSHFSSYLSPQHRLCQRPQQTQHNENLKISTSQSDSSILSSLQYSSQPVKLMSCVVKLTRINDGNTHQQGKKTEPVMLGFCKENERSSNSKSKNKNCRKDQPKPHCCFECGKQFSQRSTLQKHTRIHTGKNAYCCLKCGKRFYRRSHLVSHTRVHTGEKPFVCSECGKRFSHSSVLRSHKRTHTGEKPYCCLECGKLFSDSKDLLTHLRIHTGDKPFSCPGCDKRFSNKSSLRTHARIHTGEKPFCCPDCGKLFANCGNFRMHIKRHSGVKPYCCSECGKQFYEKRSLQNHARIHTSEKRYSCPECNKQFYEKTGLQYHARTHTGVKPYCCPECGKRFYEKTGLRSHSRIHTGEKPFCCPDCGKLFAHCSNFHKHIRSHTGETP</sequence>
<feature type="domain" description="C2H2-type" evidence="11">
    <location>
        <begin position="365"/>
        <end position="392"/>
    </location>
</feature>
<feature type="compositionally biased region" description="Basic and acidic residues" evidence="10">
    <location>
        <begin position="15"/>
        <end position="24"/>
    </location>
</feature>
<dbReference type="PANTHER" id="PTHR24379">
    <property type="entry name" value="KRAB AND ZINC FINGER DOMAIN-CONTAINING"/>
    <property type="match status" value="1"/>
</dbReference>
<feature type="domain" description="C2H2-type" evidence="11">
    <location>
        <begin position="449"/>
        <end position="476"/>
    </location>
</feature>
<evidence type="ECO:0000256" key="10">
    <source>
        <dbReference type="SAM" id="MobiDB-lite"/>
    </source>
</evidence>
<dbReference type="Ensembl" id="ENSECRT00000005159.1">
    <property type="protein sequence ID" value="ENSECRP00000005076.1"/>
    <property type="gene ID" value="ENSECRG00000003432.1"/>
</dbReference>
<dbReference type="FunFam" id="3.30.160.60:FF:002343">
    <property type="entry name" value="Zinc finger protein 33A"/>
    <property type="match status" value="4"/>
</dbReference>
<accession>A0A8C4RQ44</accession>
<evidence type="ECO:0000313" key="12">
    <source>
        <dbReference type="Ensembl" id="ENSECRP00000005076.1"/>
    </source>
</evidence>
<feature type="region of interest" description="Disordered" evidence="10">
    <location>
        <begin position="213"/>
        <end position="234"/>
    </location>
</feature>
<dbReference type="AlphaFoldDB" id="A0A8C4RQ44"/>
<evidence type="ECO:0000256" key="7">
    <source>
        <dbReference type="ARBA" id="ARBA00023125"/>
    </source>
</evidence>
<protein>
    <recommendedName>
        <fullName evidence="11">C2H2-type domain-containing protein</fullName>
    </recommendedName>
</protein>
<dbReference type="GeneTree" id="ENSGT00940000162179"/>
<organism evidence="12 13">
    <name type="scientific">Erpetoichthys calabaricus</name>
    <name type="common">Rope fish</name>
    <name type="synonym">Calamoichthys calabaricus</name>
    <dbReference type="NCBI Taxonomy" id="27687"/>
    <lineage>
        <taxon>Eukaryota</taxon>
        <taxon>Metazoa</taxon>
        <taxon>Chordata</taxon>
        <taxon>Craniata</taxon>
        <taxon>Vertebrata</taxon>
        <taxon>Euteleostomi</taxon>
        <taxon>Actinopterygii</taxon>
        <taxon>Polypteriformes</taxon>
        <taxon>Polypteridae</taxon>
        <taxon>Erpetoichthys</taxon>
    </lineage>
</organism>
<dbReference type="FunFam" id="3.30.160.60:FF:001498">
    <property type="entry name" value="Zinc finger protein 404"/>
    <property type="match status" value="1"/>
</dbReference>